<dbReference type="InterPro" id="IPR049492">
    <property type="entry name" value="BD-FAE-like_dom"/>
</dbReference>
<dbReference type="InterPro" id="IPR050300">
    <property type="entry name" value="GDXG_lipolytic_enzyme"/>
</dbReference>
<accession>A0A2K9NLR4</accession>
<name>A0A2K9NLR4_9PROT</name>
<keyword evidence="1 4" id="KW-0378">Hydrolase</keyword>
<feature type="chain" id="PRO_5014623157" evidence="2">
    <location>
        <begin position="33"/>
        <end position="309"/>
    </location>
</feature>
<proteinExistence type="predicted"/>
<dbReference type="SUPFAM" id="SSF53474">
    <property type="entry name" value="alpha/beta-Hydrolases"/>
    <property type="match status" value="1"/>
</dbReference>
<keyword evidence="4" id="KW-0614">Plasmid</keyword>
<gene>
    <name evidence="4" type="ORF">C0V82_24815</name>
</gene>
<dbReference type="InterPro" id="IPR029058">
    <property type="entry name" value="AB_hydrolase_fold"/>
</dbReference>
<dbReference type="EMBL" id="CP025613">
    <property type="protein sequence ID" value="AUN33566.1"/>
    <property type="molecule type" value="Genomic_DNA"/>
</dbReference>
<reference evidence="4 5" key="1">
    <citation type="submission" date="2017-12" db="EMBL/GenBank/DDBJ databases">
        <title>Genomes of bacteria within cyanobacterial aggregates.</title>
        <authorList>
            <person name="Cai H."/>
        </authorList>
    </citation>
    <scope>NUCLEOTIDE SEQUENCE [LARGE SCALE GENOMIC DNA]</scope>
    <source>
        <strain evidence="4 5">TH16</strain>
        <plasmid evidence="4 5">unnamed1</plasmid>
    </source>
</reference>
<dbReference type="Gene3D" id="3.40.50.1820">
    <property type="entry name" value="alpha/beta hydrolase"/>
    <property type="match status" value="1"/>
</dbReference>
<protein>
    <submittedName>
        <fullName evidence="4">Alpha/beta hydrolase</fullName>
    </submittedName>
</protein>
<evidence type="ECO:0000259" key="3">
    <source>
        <dbReference type="Pfam" id="PF20434"/>
    </source>
</evidence>
<evidence type="ECO:0000256" key="2">
    <source>
        <dbReference type="SAM" id="SignalP"/>
    </source>
</evidence>
<geneLocation type="plasmid" evidence="4 5">
    <name>unnamed1</name>
</geneLocation>
<keyword evidence="2" id="KW-0732">Signal</keyword>
<evidence type="ECO:0000313" key="5">
    <source>
        <dbReference type="Proteomes" id="UP000234752"/>
    </source>
</evidence>
<evidence type="ECO:0000313" key="4">
    <source>
        <dbReference type="EMBL" id="AUN33566.1"/>
    </source>
</evidence>
<dbReference type="Proteomes" id="UP000234752">
    <property type="component" value="Plasmid unnamed1"/>
</dbReference>
<sequence length="309" mass="32175">MGGIHHRVPSMLRLLPALVVSGLLLSAPVLSADPPPVLTYKDLLARPKVTGGVRVTYGSDAQQFGDLWLPAGAGPHPVLVLIHGGCWLGDVPAFELMNPMAKALSDAGIAVWNIEYRRLGQPGGGYPGTFQDVSAAMEQVRALAEPHKLDLTRVAVAGHSAGGHLAVWAAGRALLPKGSPLYKADALPVTGVVSLAGIVDLRDYRARGPAACGGPETVDKLIGAATRGEAAFADTSPGEAPAKSLSLTLISGTRDIIVPPTFAQAYGAKALGPGLRELEIDGAGHFELIDPQSGAWAVIQAEIRDRLRR</sequence>
<dbReference type="PANTHER" id="PTHR48081">
    <property type="entry name" value="AB HYDROLASE SUPERFAMILY PROTEIN C4A8.06C"/>
    <property type="match status" value="1"/>
</dbReference>
<dbReference type="Pfam" id="PF20434">
    <property type="entry name" value="BD-FAE"/>
    <property type="match status" value="1"/>
</dbReference>
<organism evidence="4 5">
    <name type="scientific">Niveispirillum cyanobacteriorum</name>
    <dbReference type="NCBI Taxonomy" id="1612173"/>
    <lineage>
        <taxon>Bacteria</taxon>
        <taxon>Pseudomonadati</taxon>
        <taxon>Pseudomonadota</taxon>
        <taxon>Alphaproteobacteria</taxon>
        <taxon>Rhodospirillales</taxon>
        <taxon>Azospirillaceae</taxon>
        <taxon>Niveispirillum</taxon>
    </lineage>
</organism>
<dbReference type="PANTHER" id="PTHR48081:SF33">
    <property type="entry name" value="KYNURENINE FORMAMIDASE"/>
    <property type="match status" value="1"/>
</dbReference>
<keyword evidence="5" id="KW-1185">Reference proteome</keyword>
<dbReference type="AlphaFoldDB" id="A0A2K9NLR4"/>
<dbReference type="GO" id="GO:0016787">
    <property type="term" value="F:hydrolase activity"/>
    <property type="evidence" value="ECO:0007669"/>
    <property type="project" value="UniProtKB-KW"/>
</dbReference>
<evidence type="ECO:0000256" key="1">
    <source>
        <dbReference type="ARBA" id="ARBA00022801"/>
    </source>
</evidence>
<feature type="domain" description="BD-FAE-like" evidence="3">
    <location>
        <begin position="66"/>
        <end position="262"/>
    </location>
</feature>
<dbReference type="KEGG" id="ncb:C0V82_24815"/>
<feature type="signal peptide" evidence="2">
    <location>
        <begin position="1"/>
        <end position="32"/>
    </location>
</feature>